<evidence type="ECO:0000256" key="1">
    <source>
        <dbReference type="SAM" id="Phobius"/>
    </source>
</evidence>
<evidence type="ECO:0000313" key="3">
    <source>
        <dbReference type="Proteomes" id="UP000249467"/>
    </source>
</evidence>
<sequence length="104" mass="12039">MICLSTFWLYRSSKQVILKVMSQEVNLNSSTTKASVNPSPEIESQQEEKITLWGEIVKGWYWVVFIWKMMGSFGGIASLLSSIKRTVIMLIKRLLIQLQTKQRQ</sequence>
<dbReference type="Proteomes" id="UP000249467">
    <property type="component" value="Unassembled WGS sequence"/>
</dbReference>
<keyword evidence="1" id="KW-1133">Transmembrane helix</keyword>
<protein>
    <submittedName>
        <fullName evidence="2">Uncharacterized protein</fullName>
    </submittedName>
</protein>
<reference evidence="2 3" key="1">
    <citation type="submission" date="2018-04" db="EMBL/GenBank/DDBJ databases">
        <authorList>
            <person name="Go L.Y."/>
            <person name="Mitchell J.A."/>
        </authorList>
    </citation>
    <scope>NUCLEOTIDE SEQUENCE [LARGE SCALE GENOMIC DNA]</scope>
    <source>
        <strain evidence="2">ULC066bin1</strain>
    </source>
</reference>
<dbReference type="EMBL" id="QBML01000005">
    <property type="protein sequence ID" value="PZO43470.1"/>
    <property type="molecule type" value="Genomic_DNA"/>
</dbReference>
<dbReference type="AlphaFoldDB" id="A0A2W4WFY2"/>
<keyword evidence="1" id="KW-0472">Membrane</keyword>
<evidence type="ECO:0000313" key="2">
    <source>
        <dbReference type="EMBL" id="PZO43470.1"/>
    </source>
</evidence>
<organism evidence="2 3">
    <name type="scientific">Pseudanabaena frigida</name>
    <dbReference type="NCBI Taxonomy" id="945775"/>
    <lineage>
        <taxon>Bacteria</taxon>
        <taxon>Bacillati</taxon>
        <taxon>Cyanobacteriota</taxon>
        <taxon>Cyanophyceae</taxon>
        <taxon>Pseudanabaenales</taxon>
        <taxon>Pseudanabaenaceae</taxon>
        <taxon>Pseudanabaena</taxon>
    </lineage>
</organism>
<name>A0A2W4WFY2_9CYAN</name>
<proteinExistence type="predicted"/>
<comment type="caution">
    <text evidence="2">The sequence shown here is derived from an EMBL/GenBank/DDBJ whole genome shotgun (WGS) entry which is preliminary data.</text>
</comment>
<accession>A0A2W4WFY2</accession>
<keyword evidence="1" id="KW-0812">Transmembrane</keyword>
<reference evidence="2 3" key="2">
    <citation type="submission" date="2018-06" db="EMBL/GenBank/DDBJ databases">
        <title>Metagenomic assembly of (sub)arctic Cyanobacteria and their associated microbiome from non-axenic cultures.</title>
        <authorList>
            <person name="Baurain D."/>
        </authorList>
    </citation>
    <scope>NUCLEOTIDE SEQUENCE [LARGE SCALE GENOMIC DNA]</scope>
    <source>
        <strain evidence="2">ULC066bin1</strain>
    </source>
</reference>
<feature type="transmembrane region" description="Helical" evidence="1">
    <location>
        <begin position="60"/>
        <end position="83"/>
    </location>
</feature>
<gene>
    <name evidence="2" type="ORF">DCF19_05905</name>
</gene>